<evidence type="ECO:0000256" key="1">
    <source>
        <dbReference type="ARBA" id="ARBA00004496"/>
    </source>
</evidence>
<keyword evidence="6" id="KW-0186">Copper</keyword>
<comment type="caution">
    <text evidence="15">The sequence shown here is derived from an EMBL/GenBank/DDBJ whole genome shotgun (WGS) entry which is preliminary data.</text>
</comment>
<comment type="subunit">
    <text evidence="2">Homodimer.</text>
</comment>
<dbReference type="Proteomes" id="UP001570417">
    <property type="component" value="Unassembled WGS sequence"/>
</dbReference>
<dbReference type="NCBIfam" id="TIGR02044">
    <property type="entry name" value="CueR"/>
    <property type="match status" value="1"/>
</dbReference>
<dbReference type="Gene3D" id="1.10.1660.10">
    <property type="match status" value="1"/>
</dbReference>
<evidence type="ECO:0000313" key="16">
    <source>
        <dbReference type="Proteomes" id="UP001570417"/>
    </source>
</evidence>
<evidence type="ECO:0000313" key="15">
    <source>
        <dbReference type="EMBL" id="MFA0568673.1"/>
    </source>
</evidence>
<protein>
    <recommendedName>
        <fullName evidence="3">HTH-type transcriptional regulator CueR</fullName>
    </recommendedName>
    <alternativeName>
        <fullName evidence="12">Copper efflux regulator</fullName>
    </alternativeName>
    <alternativeName>
        <fullName evidence="11">Copper export regulator</fullName>
    </alternativeName>
</protein>
<name>A0ABV4NBD4_9VIBR</name>
<evidence type="ECO:0000256" key="3">
    <source>
        <dbReference type="ARBA" id="ARBA00017250"/>
    </source>
</evidence>
<dbReference type="Pfam" id="PF09278">
    <property type="entry name" value="MerR-DNA-bind"/>
    <property type="match status" value="1"/>
</dbReference>
<feature type="domain" description="HTH merR-type" evidence="14">
    <location>
        <begin position="1"/>
        <end position="69"/>
    </location>
</feature>
<dbReference type="Pfam" id="PF00376">
    <property type="entry name" value="MerR"/>
    <property type="match status" value="1"/>
</dbReference>
<dbReference type="InterPro" id="IPR000551">
    <property type="entry name" value="MerR-type_HTH_dom"/>
</dbReference>
<sequence length="129" mass="14487">MNISEIASQTGLSAKSIRMYEDKKIISTPLRSDNGYRIYNEKQVTQLGIIAKARRAGFSLDECKALVELADNPCRESAEVKEKAKKKLEEVNKKIADLQAIKQTLDEWIKLCPGDSNSECPIIDSLTRK</sequence>
<dbReference type="PANTHER" id="PTHR30204:SF16">
    <property type="entry name" value="HTH-TYPE TRANSCRIPTIONAL REGULATOR CUER"/>
    <property type="match status" value="1"/>
</dbReference>
<accession>A0ABV4NBD4</accession>
<evidence type="ECO:0000256" key="11">
    <source>
        <dbReference type="ARBA" id="ARBA00031472"/>
    </source>
</evidence>
<dbReference type="RefSeq" id="WP_372266056.1">
    <property type="nucleotide sequence ID" value="NZ_JBFRUW010000030.1"/>
</dbReference>
<dbReference type="SUPFAM" id="SSF46955">
    <property type="entry name" value="Putative DNA-binding domain"/>
    <property type="match status" value="1"/>
</dbReference>
<keyword evidence="8" id="KW-0238">DNA-binding</keyword>
<evidence type="ECO:0000256" key="8">
    <source>
        <dbReference type="ARBA" id="ARBA00023125"/>
    </source>
</evidence>
<evidence type="ECO:0000256" key="5">
    <source>
        <dbReference type="ARBA" id="ARBA00022723"/>
    </source>
</evidence>
<evidence type="ECO:0000259" key="14">
    <source>
        <dbReference type="PROSITE" id="PS50937"/>
    </source>
</evidence>
<evidence type="ECO:0000256" key="13">
    <source>
        <dbReference type="SAM" id="Coils"/>
    </source>
</evidence>
<dbReference type="InterPro" id="IPR047057">
    <property type="entry name" value="MerR_fam"/>
</dbReference>
<evidence type="ECO:0000256" key="6">
    <source>
        <dbReference type="ARBA" id="ARBA00023008"/>
    </source>
</evidence>
<keyword evidence="16" id="KW-1185">Reference proteome</keyword>
<dbReference type="EMBL" id="JBFRUW010000030">
    <property type="protein sequence ID" value="MFA0568673.1"/>
    <property type="molecule type" value="Genomic_DNA"/>
</dbReference>
<evidence type="ECO:0000256" key="10">
    <source>
        <dbReference type="ARBA" id="ARBA00023163"/>
    </source>
</evidence>
<reference evidence="15 16" key="1">
    <citation type="journal article" date="2024" name="ISME J.">
        <title>Tailless and filamentous prophages are predominant in marine Vibrio.</title>
        <authorList>
            <person name="Steensen K."/>
            <person name="Seneca J."/>
            <person name="Bartlau N."/>
            <person name="Yu X.A."/>
            <person name="Hussain F.A."/>
            <person name="Polz M.F."/>
        </authorList>
    </citation>
    <scope>NUCLEOTIDE SEQUENCE [LARGE SCALE GENOMIC DNA]</scope>
    <source>
        <strain evidence="15 16">10N.222.51.A1</strain>
    </source>
</reference>
<keyword evidence="10" id="KW-0804">Transcription</keyword>
<evidence type="ECO:0000256" key="7">
    <source>
        <dbReference type="ARBA" id="ARBA00023015"/>
    </source>
</evidence>
<evidence type="ECO:0000256" key="12">
    <source>
        <dbReference type="ARBA" id="ARBA00032335"/>
    </source>
</evidence>
<comment type="subcellular location">
    <subcellularLocation>
        <location evidence="1">Cytoplasm</location>
    </subcellularLocation>
</comment>
<evidence type="ECO:0000256" key="4">
    <source>
        <dbReference type="ARBA" id="ARBA00022490"/>
    </source>
</evidence>
<proteinExistence type="predicted"/>
<dbReference type="PRINTS" id="PR00040">
    <property type="entry name" value="HTHMERR"/>
</dbReference>
<dbReference type="PROSITE" id="PS50937">
    <property type="entry name" value="HTH_MERR_2"/>
    <property type="match status" value="1"/>
</dbReference>
<keyword evidence="5" id="KW-0479">Metal-binding</keyword>
<evidence type="ECO:0000256" key="2">
    <source>
        <dbReference type="ARBA" id="ARBA00011738"/>
    </source>
</evidence>
<keyword evidence="7" id="KW-0805">Transcription regulation</keyword>
<keyword evidence="13" id="KW-0175">Coiled coil</keyword>
<gene>
    <name evidence="15" type="primary">cueR</name>
    <name evidence="15" type="ORF">AB4566_10335</name>
</gene>
<organism evidence="15 16">
    <name type="scientific">Vibrio gallaecicus</name>
    <dbReference type="NCBI Taxonomy" id="552386"/>
    <lineage>
        <taxon>Bacteria</taxon>
        <taxon>Pseudomonadati</taxon>
        <taxon>Pseudomonadota</taxon>
        <taxon>Gammaproteobacteria</taxon>
        <taxon>Vibrionales</taxon>
        <taxon>Vibrionaceae</taxon>
        <taxon>Vibrio</taxon>
    </lineage>
</organism>
<dbReference type="InterPro" id="IPR011789">
    <property type="entry name" value="CueR"/>
</dbReference>
<feature type="coiled-coil region" evidence="13">
    <location>
        <begin position="74"/>
        <end position="101"/>
    </location>
</feature>
<dbReference type="PANTHER" id="PTHR30204">
    <property type="entry name" value="REDOX-CYCLING DRUG-SENSING TRANSCRIPTIONAL ACTIVATOR SOXR"/>
    <property type="match status" value="1"/>
</dbReference>
<dbReference type="InterPro" id="IPR009061">
    <property type="entry name" value="DNA-bd_dom_put_sf"/>
</dbReference>
<dbReference type="InterPro" id="IPR015358">
    <property type="entry name" value="Tscrpt_reg_MerR_DNA-bd"/>
</dbReference>
<keyword evidence="4" id="KW-0963">Cytoplasm</keyword>
<evidence type="ECO:0000256" key="9">
    <source>
        <dbReference type="ARBA" id="ARBA00023159"/>
    </source>
</evidence>
<dbReference type="SMART" id="SM00422">
    <property type="entry name" value="HTH_MERR"/>
    <property type="match status" value="1"/>
</dbReference>
<keyword evidence="9" id="KW-0010">Activator</keyword>